<dbReference type="InterPro" id="IPR029058">
    <property type="entry name" value="AB_hydrolase_fold"/>
</dbReference>
<evidence type="ECO:0000256" key="4">
    <source>
        <dbReference type="ARBA" id="ARBA00022525"/>
    </source>
</evidence>
<dbReference type="InterPro" id="IPR000675">
    <property type="entry name" value="Cutinase/axe"/>
</dbReference>
<dbReference type="PANTHER" id="PTHR33630">
    <property type="entry name" value="CUTINASE RV1984C-RELATED-RELATED"/>
    <property type="match status" value="1"/>
</dbReference>
<evidence type="ECO:0000256" key="7">
    <source>
        <dbReference type="ARBA" id="ARBA00023157"/>
    </source>
</evidence>
<sequence>MAASALLGVPTAPASAAACPDVEVIFARGTTEAPGVGGIGQSFVDDVRSRVSPKSVGVYAVQYPASTDFPTGVIGIGDASAHIQNTAANCPNTRIVLGGYSQGAAVMGFVTADAIPAGSPPGAPSPMPASVADHVAAVALFGKPSPKFMAAVEEPTVTIGPLYADKTTDLCVPGDPVCSDGGSVANHGRYVPTGLVDQAATFVAARV</sequence>
<accession>A0ABT3CEI5</accession>
<name>A0ABT3CEI5_9MYCO</name>
<proteinExistence type="inferred from homology"/>
<evidence type="ECO:0000313" key="10">
    <source>
        <dbReference type="Proteomes" id="UP001526201"/>
    </source>
</evidence>
<evidence type="ECO:0000256" key="6">
    <source>
        <dbReference type="ARBA" id="ARBA00022801"/>
    </source>
</evidence>
<evidence type="ECO:0000313" key="9">
    <source>
        <dbReference type="EMBL" id="MCV7227885.1"/>
    </source>
</evidence>
<dbReference type="Pfam" id="PF01083">
    <property type="entry name" value="Cutinase"/>
    <property type="match status" value="1"/>
</dbReference>
<keyword evidence="4 8" id="KW-0964">Secreted</keyword>
<dbReference type="SMART" id="SM01110">
    <property type="entry name" value="Cutinase"/>
    <property type="match status" value="1"/>
</dbReference>
<comment type="similarity">
    <text evidence="2 8">Belongs to the cutinase family.</text>
</comment>
<organism evidence="9 10">
    <name type="scientific">Mycolicibacterium komossense</name>
    <dbReference type="NCBI Taxonomy" id="1779"/>
    <lineage>
        <taxon>Bacteria</taxon>
        <taxon>Bacillati</taxon>
        <taxon>Actinomycetota</taxon>
        <taxon>Actinomycetes</taxon>
        <taxon>Mycobacteriales</taxon>
        <taxon>Mycobacteriaceae</taxon>
        <taxon>Mycolicibacterium</taxon>
    </lineage>
</organism>
<evidence type="ECO:0000256" key="1">
    <source>
        <dbReference type="ARBA" id="ARBA00004613"/>
    </source>
</evidence>
<protein>
    <recommendedName>
        <fullName evidence="8">Cutinase</fullName>
        <ecNumber evidence="8">3.1.1.-</ecNumber>
    </recommendedName>
</protein>
<evidence type="ECO:0000256" key="2">
    <source>
        <dbReference type="ARBA" id="ARBA00007534"/>
    </source>
</evidence>
<evidence type="ECO:0000256" key="3">
    <source>
        <dbReference type="ARBA" id="ARBA00022487"/>
    </source>
</evidence>
<keyword evidence="5" id="KW-0732">Signal</keyword>
<comment type="function">
    <text evidence="8">Catalyzes the hydrolysis of complex carboxylic polyesters found in the cell wall of plants. Degrades cutin, a macromolecule that forms the structure of the plant cuticle.</text>
</comment>
<dbReference type="SUPFAM" id="SSF53474">
    <property type="entry name" value="alpha/beta-Hydrolases"/>
    <property type="match status" value="1"/>
</dbReference>
<keyword evidence="6 8" id="KW-0378">Hydrolase</keyword>
<dbReference type="Gene3D" id="3.40.50.1820">
    <property type="entry name" value="alpha/beta hydrolase"/>
    <property type="match status" value="1"/>
</dbReference>
<dbReference type="Proteomes" id="UP001526201">
    <property type="component" value="Unassembled WGS sequence"/>
</dbReference>
<comment type="caution">
    <text evidence="9">The sequence shown here is derived from an EMBL/GenBank/DDBJ whole genome shotgun (WGS) entry which is preliminary data.</text>
</comment>
<dbReference type="PROSITE" id="PS00155">
    <property type="entry name" value="CUTINASE_1"/>
    <property type="match status" value="1"/>
</dbReference>
<dbReference type="EC" id="3.1.1.-" evidence="8"/>
<evidence type="ECO:0000256" key="8">
    <source>
        <dbReference type="RuleBase" id="RU361263"/>
    </source>
</evidence>
<keyword evidence="7" id="KW-1015">Disulfide bond</keyword>
<dbReference type="InterPro" id="IPR043580">
    <property type="entry name" value="CUTINASE_1"/>
</dbReference>
<comment type="subcellular location">
    <subcellularLocation>
        <location evidence="1 8">Secreted</location>
    </subcellularLocation>
</comment>
<evidence type="ECO:0000256" key="5">
    <source>
        <dbReference type="ARBA" id="ARBA00022729"/>
    </source>
</evidence>
<dbReference type="PANTHER" id="PTHR33630:SF9">
    <property type="entry name" value="CUTINASE 4"/>
    <property type="match status" value="1"/>
</dbReference>
<keyword evidence="3 8" id="KW-0719">Serine esterase</keyword>
<dbReference type="EMBL" id="JACKTY010000031">
    <property type="protein sequence ID" value="MCV7227885.1"/>
    <property type="molecule type" value="Genomic_DNA"/>
</dbReference>
<gene>
    <name evidence="9" type="ORF">H7J73_17855</name>
</gene>
<keyword evidence="10" id="KW-1185">Reference proteome</keyword>
<reference evidence="9 10" key="1">
    <citation type="journal article" date="2022" name="BMC Genomics">
        <title>Comparative genome analysis of mycobacteria focusing on tRNA and non-coding RNA.</title>
        <authorList>
            <person name="Behra P.R.K."/>
            <person name="Pettersson B.M.F."/>
            <person name="Ramesh M."/>
            <person name="Das S."/>
            <person name="Dasgupta S."/>
            <person name="Kirsebom L.A."/>
        </authorList>
    </citation>
    <scope>NUCLEOTIDE SEQUENCE [LARGE SCALE GENOMIC DNA]</scope>
    <source>
        <strain evidence="9 10">DSM 44078</strain>
    </source>
</reference>